<dbReference type="Proteomes" id="UP000270530">
    <property type="component" value="Chromosome"/>
</dbReference>
<reference evidence="5" key="2">
    <citation type="submission" date="2018-06" db="EMBL/GenBank/DDBJ databases">
        <title>Genome sequence of Rhodanobacteraceae bacterium strain Dysh456.</title>
        <authorList>
            <person name="Fukui M."/>
        </authorList>
    </citation>
    <scope>NUCLEOTIDE SEQUENCE [LARGE SCALE GENOMIC DNA]</scope>
    <source>
        <strain evidence="5">Dysh456</strain>
    </source>
</reference>
<evidence type="ECO:0000256" key="1">
    <source>
        <dbReference type="PROSITE-ProRule" id="PRU00285"/>
    </source>
</evidence>
<comment type="similarity">
    <text evidence="1 2">Belongs to the small heat shock protein (HSP20) family.</text>
</comment>
<dbReference type="InterPro" id="IPR002068">
    <property type="entry name" value="A-crystallin/Hsp20_dom"/>
</dbReference>
<evidence type="ECO:0000313" key="4">
    <source>
        <dbReference type="EMBL" id="BBD79487.1"/>
    </source>
</evidence>
<gene>
    <name evidence="4" type="ORF">ALSL_0822</name>
</gene>
<keyword evidence="4" id="KW-0346">Stress response</keyword>
<dbReference type="InterPro" id="IPR031107">
    <property type="entry name" value="Small_HSP"/>
</dbReference>
<name>A0A2Z6E3F7_9GAMM</name>
<dbReference type="PANTHER" id="PTHR11527">
    <property type="entry name" value="HEAT-SHOCK PROTEIN 20 FAMILY MEMBER"/>
    <property type="match status" value="1"/>
</dbReference>
<dbReference type="Gene3D" id="2.60.40.790">
    <property type="match status" value="1"/>
</dbReference>
<dbReference type="AlphaFoldDB" id="A0A2Z6E3F7"/>
<evidence type="ECO:0000256" key="2">
    <source>
        <dbReference type="RuleBase" id="RU003616"/>
    </source>
</evidence>
<dbReference type="InterPro" id="IPR008978">
    <property type="entry name" value="HSP20-like_chaperone"/>
</dbReference>
<dbReference type="Pfam" id="PF00011">
    <property type="entry name" value="HSP20"/>
    <property type="match status" value="1"/>
</dbReference>
<dbReference type="SUPFAM" id="SSF49764">
    <property type="entry name" value="HSP20-like chaperones"/>
    <property type="match status" value="1"/>
</dbReference>
<evidence type="ECO:0000313" key="5">
    <source>
        <dbReference type="Proteomes" id="UP000270530"/>
    </source>
</evidence>
<keyword evidence="5" id="KW-1185">Reference proteome</keyword>
<dbReference type="KEGG" id="rbd:ALSL_0822"/>
<proteinExistence type="inferred from homology"/>
<dbReference type="CDD" id="cd06464">
    <property type="entry name" value="ACD_sHsps-like"/>
    <property type="match status" value="1"/>
</dbReference>
<dbReference type="PROSITE" id="PS01031">
    <property type="entry name" value="SHSP"/>
    <property type="match status" value="1"/>
</dbReference>
<sequence>MSISQLIPWNRERASTAMTTREPRDPLLALHREMNRLFDDMWRRFEVGGFEGGDVFESWPRLELNETGKDYVLSAELPGMTEKDVEVLFDGQCVILRGERRAERNEEGQNRRLSERFYGRFERRIPLDLPIEPDKAKAEFRNGVLTVTLPKAAQAQTETVRIPIAKAA</sequence>
<reference evidence="5" key="1">
    <citation type="submission" date="2018-04" db="EMBL/GenBank/DDBJ databases">
        <authorList>
            <person name="Watanabe M."/>
            <person name="Kojima H."/>
        </authorList>
    </citation>
    <scope>NUCLEOTIDE SEQUENCE [LARGE SCALE GENOMIC DNA]</scope>
    <source>
        <strain evidence="5">Dysh456</strain>
    </source>
</reference>
<dbReference type="RefSeq" id="WP_126536674.1">
    <property type="nucleotide sequence ID" value="NZ_AP018560.1"/>
</dbReference>
<feature type="domain" description="SHSP" evidence="3">
    <location>
        <begin position="53"/>
        <end position="167"/>
    </location>
</feature>
<evidence type="ECO:0000259" key="3">
    <source>
        <dbReference type="PROSITE" id="PS01031"/>
    </source>
</evidence>
<accession>A0A2Z6E3F7</accession>
<dbReference type="EMBL" id="AP018560">
    <property type="protein sequence ID" value="BBD79487.1"/>
    <property type="molecule type" value="Genomic_DNA"/>
</dbReference>
<organism evidence="4 5">
    <name type="scientific">Aerosticca soli</name>
    <dbReference type="NCBI Taxonomy" id="2010829"/>
    <lineage>
        <taxon>Bacteria</taxon>
        <taxon>Pseudomonadati</taxon>
        <taxon>Pseudomonadota</taxon>
        <taxon>Gammaproteobacteria</taxon>
        <taxon>Lysobacterales</taxon>
        <taxon>Rhodanobacteraceae</taxon>
        <taxon>Aerosticca</taxon>
    </lineage>
</organism>
<protein>
    <submittedName>
        <fullName evidence="4">Small heat shock protein</fullName>
    </submittedName>
</protein>
<dbReference type="OrthoDB" id="9792695at2"/>